<dbReference type="AlphaFoldDB" id="A0D4L7"/>
<gene>
    <name evidence="1" type="ORF">GSPATT00039261001</name>
</gene>
<dbReference type="KEGG" id="ptm:GSPATT00039261001"/>
<sequence>MLNLICFYFNWEIISECYLKSIEKFIQPLHHHEKNPEQKLFQIIDSTFQTIRSQSLVYQDILETDKEVKLTLISNPQNTLSAGALFVSEEQVCINCQPIEPSNDIKDKK</sequence>
<evidence type="ECO:0000313" key="1">
    <source>
        <dbReference type="EMBL" id="CAK77984.1"/>
    </source>
</evidence>
<reference evidence="1 2" key="1">
    <citation type="journal article" date="2006" name="Nature">
        <title>Global trends of whole-genome duplications revealed by the ciliate Paramecium tetraurelia.</title>
        <authorList>
            <consortium name="Genoscope"/>
            <person name="Aury J.-M."/>
            <person name="Jaillon O."/>
            <person name="Duret L."/>
            <person name="Noel B."/>
            <person name="Jubin C."/>
            <person name="Porcel B.M."/>
            <person name="Segurens B."/>
            <person name="Daubin V."/>
            <person name="Anthouard V."/>
            <person name="Aiach N."/>
            <person name="Arnaiz O."/>
            <person name="Billaut A."/>
            <person name="Beisson J."/>
            <person name="Blanc I."/>
            <person name="Bouhouche K."/>
            <person name="Camara F."/>
            <person name="Duharcourt S."/>
            <person name="Guigo R."/>
            <person name="Gogendeau D."/>
            <person name="Katinka M."/>
            <person name="Keller A.-M."/>
            <person name="Kissmehl R."/>
            <person name="Klotz C."/>
            <person name="Koll F."/>
            <person name="Le Moue A."/>
            <person name="Lepere C."/>
            <person name="Malinsky S."/>
            <person name="Nowacki M."/>
            <person name="Nowak J.K."/>
            <person name="Plattner H."/>
            <person name="Poulain J."/>
            <person name="Ruiz F."/>
            <person name="Serrano V."/>
            <person name="Zagulski M."/>
            <person name="Dessen P."/>
            <person name="Betermier M."/>
            <person name="Weissenbach J."/>
            <person name="Scarpelli C."/>
            <person name="Schachter V."/>
            <person name="Sperling L."/>
            <person name="Meyer E."/>
            <person name="Cohen J."/>
            <person name="Wincker P."/>
        </authorList>
    </citation>
    <scope>NUCLEOTIDE SEQUENCE [LARGE SCALE GENOMIC DNA]</scope>
    <source>
        <strain evidence="1 2">Stock d4-2</strain>
    </source>
</reference>
<name>A0D4L7_PARTE</name>
<evidence type="ECO:0000313" key="2">
    <source>
        <dbReference type="Proteomes" id="UP000000600"/>
    </source>
</evidence>
<dbReference type="Proteomes" id="UP000000600">
    <property type="component" value="Unassembled WGS sequence"/>
</dbReference>
<dbReference type="RefSeq" id="XP_001445381.1">
    <property type="nucleotide sequence ID" value="XM_001445344.1"/>
</dbReference>
<organism evidence="1 2">
    <name type="scientific">Paramecium tetraurelia</name>
    <dbReference type="NCBI Taxonomy" id="5888"/>
    <lineage>
        <taxon>Eukaryota</taxon>
        <taxon>Sar</taxon>
        <taxon>Alveolata</taxon>
        <taxon>Ciliophora</taxon>
        <taxon>Intramacronucleata</taxon>
        <taxon>Oligohymenophorea</taxon>
        <taxon>Peniculida</taxon>
        <taxon>Parameciidae</taxon>
        <taxon>Paramecium</taxon>
    </lineage>
</organism>
<accession>A0D4L7</accession>
<dbReference type="HOGENOM" id="CLU_2189067_0_0_1"/>
<dbReference type="InParanoid" id="A0D4L7"/>
<dbReference type="EMBL" id="CT868293">
    <property type="protein sequence ID" value="CAK77984.1"/>
    <property type="molecule type" value="Genomic_DNA"/>
</dbReference>
<keyword evidence="2" id="KW-1185">Reference proteome</keyword>
<dbReference type="GeneID" id="5031167"/>
<proteinExistence type="predicted"/>
<protein>
    <submittedName>
        <fullName evidence="1">Uncharacterized protein</fullName>
    </submittedName>
</protein>